<dbReference type="InterPro" id="IPR038152">
    <property type="entry name" value="Carbam_trans_C_sf"/>
</dbReference>
<comment type="caution">
    <text evidence="5">The sequence shown here is derived from an EMBL/GenBank/DDBJ whole genome shotgun (WGS) entry which is preliminary data.</text>
</comment>
<dbReference type="InterPro" id="IPR043129">
    <property type="entry name" value="ATPase_NBD"/>
</dbReference>
<reference evidence="6" key="1">
    <citation type="journal article" date="2019" name="Int. J. Syst. Evol. Microbiol.">
        <title>The Global Catalogue of Microorganisms (GCM) 10K type strain sequencing project: providing services to taxonomists for standard genome sequencing and annotation.</title>
        <authorList>
            <consortium name="The Broad Institute Genomics Platform"/>
            <consortium name="The Broad Institute Genome Sequencing Center for Infectious Disease"/>
            <person name="Wu L."/>
            <person name="Ma J."/>
        </authorList>
    </citation>
    <scope>NUCLEOTIDE SEQUENCE [LARGE SCALE GENOMIC DNA]</scope>
    <source>
        <strain evidence="6">CGMCC 4.7237</strain>
    </source>
</reference>
<evidence type="ECO:0000259" key="4">
    <source>
        <dbReference type="Pfam" id="PF16861"/>
    </source>
</evidence>
<accession>A0ABV8I020</accession>
<proteinExistence type="inferred from homology"/>
<evidence type="ECO:0000256" key="1">
    <source>
        <dbReference type="ARBA" id="ARBA00006129"/>
    </source>
</evidence>
<dbReference type="RefSeq" id="WP_386438862.1">
    <property type="nucleotide sequence ID" value="NZ_JBHSBB010000053.1"/>
</dbReference>
<feature type="region of interest" description="Disordered" evidence="2">
    <location>
        <begin position="94"/>
        <end position="113"/>
    </location>
</feature>
<feature type="domain" description="Carbamoyltransferase C-terminal" evidence="4">
    <location>
        <begin position="394"/>
        <end position="537"/>
    </location>
</feature>
<keyword evidence="6" id="KW-1185">Reference proteome</keyword>
<comment type="similarity">
    <text evidence="1">Belongs to the NodU/CmcH family.</text>
</comment>
<dbReference type="Pfam" id="PF02543">
    <property type="entry name" value="Carbam_trans_N"/>
    <property type="match status" value="2"/>
</dbReference>
<dbReference type="Gene3D" id="3.90.870.20">
    <property type="entry name" value="Carbamoyltransferase, C-terminal domain"/>
    <property type="match status" value="1"/>
</dbReference>
<evidence type="ECO:0000259" key="3">
    <source>
        <dbReference type="Pfam" id="PF02543"/>
    </source>
</evidence>
<dbReference type="Gene3D" id="3.30.420.40">
    <property type="match status" value="1"/>
</dbReference>
<dbReference type="InterPro" id="IPR051338">
    <property type="entry name" value="NodU/CmcH_Carbamoyltrnsfr"/>
</dbReference>
<evidence type="ECO:0000256" key="2">
    <source>
        <dbReference type="SAM" id="MobiDB-lite"/>
    </source>
</evidence>
<dbReference type="Proteomes" id="UP001595765">
    <property type="component" value="Unassembled WGS sequence"/>
</dbReference>
<dbReference type="EMBL" id="JBHSBB010000053">
    <property type="protein sequence ID" value="MFC4036702.1"/>
    <property type="molecule type" value="Genomic_DNA"/>
</dbReference>
<evidence type="ECO:0000313" key="5">
    <source>
        <dbReference type="EMBL" id="MFC4036702.1"/>
    </source>
</evidence>
<dbReference type="PANTHER" id="PTHR34847">
    <property type="entry name" value="NODULATION PROTEIN U"/>
    <property type="match status" value="1"/>
</dbReference>
<gene>
    <name evidence="5" type="ORF">ACFO3J_35485</name>
</gene>
<evidence type="ECO:0000313" key="6">
    <source>
        <dbReference type="Proteomes" id="UP001595765"/>
    </source>
</evidence>
<dbReference type="PANTHER" id="PTHR34847:SF1">
    <property type="entry name" value="NODULATION PROTEIN U"/>
    <property type="match status" value="1"/>
</dbReference>
<name>A0ABV8I020_9ACTN</name>
<feature type="domain" description="Carbamoyltransferase" evidence="3">
    <location>
        <begin position="128"/>
        <end position="346"/>
    </location>
</feature>
<dbReference type="SUPFAM" id="SSF53067">
    <property type="entry name" value="Actin-like ATPase domain"/>
    <property type="match status" value="1"/>
</dbReference>
<dbReference type="Pfam" id="PF16861">
    <property type="entry name" value="Carbam_trans_C"/>
    <property type="match status" value="1"/>
</dbReference>
<dbReference type="InterPro" id="IPR031730">
    <property type="entry name" value="Carbam_trans_C"/>
</dbReference>
<protein>
    <submittedName>
        <fullName evidence="5">Carbamoyltransferase N-terminal domain-containing protein</fullName>
    </submittedName>
</protein>
<organism evidence="5 6">
    <name type="scientific">Streptomyces polygonati</name>
    <dbReference type="NCBI Taxonomy" id="1617087"/>
    <lineage>
        <taxon>Bacteria</taxon>
        <taxon>Bacillati</taxon>
        <taxon>Actinomycetota</taxon>
        <taxon>Actinomycetes</taxon>
        <taxon>Kitasatosporales</taxon>
        <taxon>Streptomycetaceae</taxon>
        <taxon>Streptomyces</taxon>
    </lineage>
</organism>
<feature type="domain" description="Carbamoyltransferase" evidence="3">
    <location>
        <begin position="4"/>
        <end position="76"/>
    </location>
</feature>
<dbReference type="InterPro" id="IPR003696">
    <property type="entry name" value="Carbtransf_dom"/>
</dbReference>
<sequence length="559" mass="59475">MTLVCGIKLTHDGGIALIESTAGGGARLVAATEVEKHGNRRRHASLTDADLIVELLAQLGRAPDEVDEFVVDGWGHDARTSGLALSGSAGGRLIRTGPYRQSDDDTPVLHRYRPDSPLPLGGRSYGYSSFRHVESHLAAAYLTSPAAARGGPSWVLVWDGGVFPELYAVDPDRRSVGHMGPLFGIPGSVYSGFSCNVPPFLPDPAWDRQRRHDFHLTMPGKVMAYAGLGQVSEPLVRELKRVIAALDGRWDAPGVLHGLTEPFAARLRLAGADILASFQEAVARLLVEGLARAVEAAETPVDTLCFAGGSALNIKWNSAIRDSGLFDTVWVPPFPNDSGSAIGTACAYLLSEGRFDGLRWSVYSGPALAAGAAPAGWRSTPCSVEELGALLATSGSPVVVLGGRAELGPRALGHRSILASPVEAGMSAVLNRMKGRESYRPVAPICRAEDSARIFDPGGADPYMVFDHRVRPEWLDRIPAVVHVDGTARLQTVNDHDSPLAASVLRAFAERTGIPVLCNTSANEPGGGFFPDAASAMNWGRSPYVWADGVLHTRRAAQR</sequence>